<proteinExistence type="predicted"/>
<feature type="transmembrane region" description="Helical" evidence="2">
    <location>
        <begin position="104"/>
        <end position="126"/>
    </location>
</feature>
<keyword evidence="4" id="KW-1185">Reference proteome</keyword>
<feature type="compositionally biased region" description="Low complexity" evidence="1">
    <location>
        <begin position="48"/>
        <end position="63"/>
    </location>
</feature>
<dbReference type="EMBL" id="BSXT01002650">
    <property type="protein sequence ID" value="GMF50108.1"/>
    <property type="molecule type" value="Genomic_DNA"/>
</dbReference>
<protein>
    <submittedName>
        <fullName evidence="3">Unnamed protein product</fullName>
    </submittedName>
</protein>
<evidence type="ECO:0000313" key="4">
    <source>
        <dbReference type="Proteomes" id="UP001165121"/>
    </source>
</evidence>
<dbReference type="OrthoDB" id="124748at2759"/>
<sequence>MVTRRYLEAVAARLGLDVQGLLAVRSRSSSQLHESTTHARCDCESYDAVPTATPAPAQPASHPEAGGSVTSWKLEPPESQGEDGDMAADQPPSSRSGSFFTSSMFVLAVFFMAVPVACVIGFVLFCRRRRRQQPTHA</sequence>
<keyword evidence="2" id="KW-0472">Membrane</keyword>
<gene>
    <name evidence="3" type="ORF">Pfra01_001991800</name>
</gene>
<evidence type="ECO:0000256" key="2">
    <source>
        <dbReference type="SAM" id="Phobius"/>
    </source>
</evidence>
<feature type="region of interest" description="Disordered" evidence="1">
    <location>
        <begin position="48"/>
        <end position="96"/>
    </location>
</feature>
<evidence type="ECO:0000256" key="1">
    <source>
        <dbReference type="SAM" id="MobiDB-lite"/>
    </source>
</evidence>
<keyword evidence="2" id="KW-1133">Transmembrane helix</keyword>
<dbReference type="AlphaFoldDB" id="A0A9W6Y1N3"/>
<evidence type="ECO:0000313" key="3">
    <source>
        <dbReference type="EMBL" id="GMF50108.1"/>
    </source>
</evidence>
<name>A0A9W6Y1N3_9STRA</name>
<organism evidence="3 4">
    <name type="scientific">Phytophthora fragariaefolia</name>
    <dbReference type="NCBI Taxonomy" id="1490495"/>
    <lineage>
        <taxon>Eukaryota</taxon>
        <taxon>Sar</taxon>
        <taxon>Stramenopiles</taxon>
        <taxon>Oomycota</taxon>
        <taxon>Peronosporomycetes</taxon>
        <taxon>Peronosporales</taxon>
        <taxon>Peronosporaceae</taxon>
        <taxon>Phytophthora</taxon>
    </lineage>
</organism>
<reference evidence="3" key="1">
    <citation type="submission" date="2023-04" db="EMBL/GenBank/DDBJ databases">
        <title>Phytophthora fragariaefolia NBRC 109709.</title>
        <authorList>
            <person name="Ichikawa N."/>
            <person name="Sato H."/>
            <person name="Tonouchi N."/>
        </authorList>
    </citation>
    <scope>NUCLEOTIDE SEQUENCE</scope>
    <source>
        <strain evidence="3">NBRC 109709</strain>
    </source>
</reference>
<comment type="caution">
    <text evidence="3">The sequence shown here is derived from an EMBL/GenBank/DDBJ whole genome shotgun (WGS) entry which is preliminary data.</text>
</comment>
<dbReference type="Proteomes" id="UP001165121">
    <property type="component" value="Unassembled WGS sequence"/>
</dbReference>
<accession>A0A9W6Y1N3</accession>
<keyword evidence="2" id="KW-0812">Transmembrane</keyword>